<dbReference type="RefSeq" id="WP_007083816.1">
    <property type="nucleotide sequence ID" value="NZ_AJLS01000035.1"/>
</dbReference>
<dbReference type="InterPro" id="IPR029058">
    <property type="entry name" value="AB_hydrolase_fold"/>
</dbReference>
<dbReference type="Gene3D" id="3.40.50.1820">
    <property type="entry name" value="alpha/beta hydrolase"/>
    <property type="match status" value="1"/>
</dbReference>
<accession>K6DRN2</accession>
<evidence type="ECO:0000313" key="2">
    <source>
        <dbReference type="EMBL" id="EKN70974.1"/>
    </source>
</evidence>
<gene>
    <name evidence="2" type="ORF">BABA_03904</name>
</gene>
<dbReference type="InterPro" id="IPR000073">
    <property type="entry name" value="AB_hydrolase_1"/>
</dbReference>
<dbReference type="SUPFAM" id="SSF53474">
    <property type="entry name" value="alpha/beta-Hydrolases"/>
    <property type="match status" value="1"/>
</dbReference>
<dbReference type="EMBL" id="AJLS01000035">
    <property type="protein sequence ID" value="EKN70974.1"/>
    <property type="molecule type" value="Genomic_DNA"/>
</dbReference>
<feature type="domain" description="AB hydrolase-1" evidence="1">
    <location>
        <begin position="11"/>
        <end position="68"/>
    </location>
</feature>
<evidence type="ECO:0000259" key="1">
    <source>
        <dbReference type="Pfam" id="PF00561"/>
    </source>
</evidence>
<sequence length="98" mass="10547">METKNISFFSNNESAHVFGISMGGMIAQRLAFAYPDRIRSLVLGCSTAGGTPHIQPSPEISELMVARAALTGTPEENAWAAAPIVYSQAFIHAHPELF</sequence>
<dbReference type="OrthoDB" id="9805423at2"/>
<proteinExistence type="predicted"/>
<dbReference type="Pfam" id="PF00561">
    <property type="entry name" value="Abhydrolase_1"/>
    <property type="match status" value="1"/>
</dbReference>
<dbReference type="STRING" id="1117379.BABA_03904"/>
<protein>
    <submittedName>
        <fullName evidence="2">Alpha/beta hydrolase fold protein</fullName>
    </submittedName>
</protein>
<dbReference type="eggNOG" id="COG2021">
    <property type="taxonomic scope" value="Bacteria"/>
</dbReference>
<organism evidence="2 3">
    <name type="scientific">Neobacillus bataviensis LMG 21833</name>
    <dbReference type="NCBI Taxonomy" id="1117379"/>
    <lineage>
        <taxon>Bacteria</taxon>
        <taxon>Bacillati</taxon>
        <taxon>Bacillota</taxon>
        <taxon>Bacilli</taxon>
        <taxon>Bacillales</taxon>
        <taxon>Bacillaceae</taxon>
        <taxon>Neobacillus</taxon>
    </lineage>
</organism>
<comment type="caution">
    <text evidence="2">The sequence shown here is derived from an EMBL/GenBank/DDBJ whole genome shotgun (WGS) entry which is preliminary data.</text>
</comment>
<dbReference type="Proteomes" id="UP000006316">
    <property type="component" value="Unassembled WGS sequence"/>
</dbReference>
<name>K6DRN2_9BACI</name>
<reference evidence="2 3" key="1">
    <citation type="journal article" date="2012" name="Front. Microbiol.">
        <title>Redundancy and modularity in membrane-associated dissimilatory nitrate reduction in Bacillus.</title>
        <authorList>
            <person name="Heylen K."/>
            <person name="Keltjens J."/>
        </authorList>
    </citation>
    <scope>NUCLEOTIDE SEQUENCE [LARGE SCALE GENOMIC DNA]</scope>
    <source>
        <strain evidence="3">LMG 21833T</strain>
    </source>
</reference>
<dbReference type="PATRIC" id="fig|1117379.3.peg.803"/>
<keyword evidence="2" id="KW-0378">Hydrolase</keyword>
<dbReference type="AlphaFoldDB" id="K6DRN2"/>
<evidence type="ECO:0000313" key="3">
    <source>
        <dbReference type="Proteomes" id="UP000006316"/>
    </source>
</evidence>
<dbReference type="GO" id="GO:0016787">
    <property type="term" value="F:hydrolase activity"/>
    <property type="evidence" value="ECO:0007669"/>
    <property type="project" value="UniProtKB-KW"/>
</dbReference>
<keyword evidence="3" id="KW-1185">Reference proteome</keyword>